<dbReference type="AlphaFoldDB" id="A0AAC9L8G3"/>
<dbReference type="PANTHER" id="PTHR43301">
    <property type="entry name" value="ARABINAN ENDO-1,5-ALPHA-L-ARABINOSIDASE"/>
    <property type="match status" value="1"/>
</dbReference>
<evidence type="ECO:0000256" key="2">
    <source>
        <dbReference type="ARBA" id="ARBA00009865"/>
    </source>
</evidence>
<evidence type="ECO:0000313" key="8">
    <source>
        <dbReference type="EMBL" id="APU12294.1"/>
    </source>
</evidence>
<feature type="signal peptide" evidence="7">
    <location>
        <begin position="1"/>
        <end position="28"/>
    </location>
</feature>
<evidence type="ECO:0000256" key="5">
    <source>
        <dbReference type="RuleBase" id="RU361187"/>
    </source>
</evidence>
<comment type="similarity">
    <text evidence="2 5">Belongs to the glycosyl hydrolase 43 family.</text>
</comment>
<dbReference type="RefSeq" id="WP_083682830.1">
    <property type="nucleotide sequence ID" value="NZ_CP016076.1"/>
</dbReference>
<dbReference type="Gene3D" id="2.115.10.20">
    <property type="entry name" value="Glycosyl hydrolase domain, family 43"/>
    <property type="match status" value="1"/>
</dbReference>
<dbReference type="KEGG" id="acad:UA74_01010"/>
<dbReference type="GO" id="GO:0005975">
    <property type="term" value="P:carbohydrate metabolic process"/>
    <property type="evidence" value="ECO:0007669"/>
    <property type="project" value="InterPro"/>
</dbReference>
<name>A0AAC9L8G3_9PSEU</name>
<feature type="chain" id="PRO_5041925083" evidence="7">
    <location>
        <begin position="29"/>
        <end position="323"/>
    </location>
</feature>
<dbReference type="CDD" id="cd08983">
    <property type="entry name" value="GH43_Bt3655-like"/>
    <property type="match status" value="1"/>
</dbReference>
<dbReference type="Pfam" id="PF04616">
    <property type="entry name" value="Glyco_hydro_43"/>
    <property type="match status" value="1"/>
</dbReference>
<evidence type="ECO:0000256" key="3">
    <source>
        <dbReference type="ARBA" id="ARBA00022801"/>
    </source>
</evidence>
<keyword evidence="7" id="KW-0732">Signal</keyword>
<dbReference type="PANTHER" id="PTHR43301:SF3">
    <property type="entry name" value="ARABINAN ENDO-1,5-ALPHA-L-ARABINOSIDASE A-RELATED"/>
    <property type="match status" value="1"/>
</dbReference>
<accession>A0AAC9L8G3</accession>
<dbReference type="InterPro" id="IPR006710">
    <property type="entry name" value="Glyco_hydro_43"/>
</dbReference>
<evidence type="ECO:0000256" key="6">
    <source>
        <dbReference type="SAM" id="MobiDB-lite"/>
    </source>
</evidence>
<keyword evidence="9" id="KW-1185">Reference proteome</keyword>
<dbReference type="SUPFAM" id="SSF75005">
    <property type="entry name" value="Arabinanase/levansucrase/invertase"/>
    <property type="match status" value="1"/>
</dbReference>
<keyword evidence="4 5" id="KW-0326">Glycosidase</keyword>
<evidence type="ECO:0000313" key="9">
    <source>
        <dbReference type="Proteomes" id="UP000185511"/>
    </source>
</evidence>
<reference evidence="9" key="1">
    <citation type="submission" date="2016-06" db="EMBL/GenBank/DDBJ databases">
        <title>Complete genome sequence of Actinoalloteichus fjordicus DSM 46855 (=ADI127-17), type strain of the new species Actinoalloteichus fjordicus.</title>
        <authorList>
            <person name="Ruckert C."/>
            <person name="Nouioui I."/>
            <person name="Willmese J."/>
            <person name="van Wezel G."/>
            <person name="Klenk H.-P."/>
            <person name="Kalinowski J."/>
            <person name="Zotchev S.B."/>
        </authorList>
    </citation>
    <scope>NUCLEOTIDE SEQUENCE [LARGE SCALE GENOMIC DNA]</scope>
    <source>
        <strain evidence="9">ADI127-7</strain>
    </source>
</reference>
<dbReference type="GO" id="GO:0004553">
    <property type="term" value="F:hydrolase activity, hydrolyzing O-glycosyl compounds"/>
    <property type="evidence" value="ECO:0007669"/>
    <property type="project" value="InterPro"/>
</dbReference>
<proteinExistence type="inferred from homology"/>
<sequence>MHERRRKPAVLLTALLLWAGVVMSDAAAAESAGSARGAAVSDASPRGVSVSDASAPDPSVPQDSEYVFTTFHYDSETDLHIYRSADALNFEAPAAPAYTPTNSLLRDPSIIRHRDGRFYVVHTTGWDTTNFAIAVSSDLRSWQHLTTVEVPVAGTNNTWAPEFFVDPVDGSVSVIVSLAAEYRTAFRPYVFTALDSSLRRWSSPAAMAGIAPNYIDTFVVYHQGEYHAFTKNETDKRIEHAVSPRLAGPYEFVQTGDFAGWGRAEGPAITTLPDGRYRIYMDAYTSDRFLYSDSSDLYEWTAPRELPGGLSGFVRHGTILRLN</sequence>
<evidence type="ECO:0000256" key="7">
    <source>
        <dbReference type="SAM" id="SignalP"/>
    </source>
</evidence>
<evidence type="ECO:0000256" key="4">
    <source>
        <dbReference type="ARBA" id="ARBA00023295"/>
    </source>
</evidence>
<comment type="pathway">
    <text evidence="1">Glycan metabolism; L-arabinan degradation.</text>
</comment>
<dbReference type="InterPro" id="IPR050727">
    <property type="entry name" value="GH43_arabinanases"/>
</dbReference>
<keyword evidence="3 5" id="KW-0378">Hydrolase</keyword>
<dbReference type="Proteomes" id="UP000185511">
    <property type="component" value="Chromosome"/>
</dbReference>
<protein>
    <submittedName>
        <fullName evidence="8">Glycosyl hydrolase family 43</fullName>
    </submittedName>
</protein>
<organism evidence="8 9">
    <name type="scientific">Actinoalloteichus fjordicus</name>
    <dbReference type="NCBI Taxonomy" id="1612552"/>
    <lineage>
        <taxon>Bacteria</taxon>
        <taxon>Bacillati</taxon>
        <taxon>Actinomycetota</taxon>
        <taxon>Actinomycetes</taxon>
        <taxon>Pseudonocardiales</taxon>
        <taxon>Pseudonocardiaceae</taxon>
        <taxon>Actinoalloteichus</taxon>
    </lineage>
</organism>
<evidence type="ECO:0000256" key="1">
    <source>
        <dbReference type="ARBA" id="ARBA00004834"/>
    </source>
</evidence>
<dbReference type="EMBL" id="CP016076">
    <property type="protein sequence ID" value="APU12294.1"/>
    <property type="molecule type" value="Genomic_DNA"/>
</dbReference>
<dbReference type="InterPro" id="IPR023296">
    <property type="entry name" value="Glyco_hydro_beta-prop_sf"/>
</dbReference>
<feature type="region of interest" description="Disordered" evidence="6">
    <location>
        <begin position="39"/>
        <end position="61"/>
    </location>
</feature>
<gene>
    <name evidence="8" type="ORF">UA74_01010</name>
</gene>